<dbReference type="PANTHER" id="PTHR35092:SF1">
    <property type="entry name" value="CHLORINASE MJ1651"/>
    <property type="match status" value="1"/>
</dbReference>
<proteinExistence type="inferred from homology"/>
<dbReference type="InterPro" id="IPR002747">
    <property type="entry name" value="SAM_OH_AdoTrfase"/>
</dbReference>
<sequence length="275" mass="30264">MFTPIAKIQNFNRLASMALITFTSDFGLGDFYVPAVKARILSINPQLNVVDVSHQIDPYDLAHAAFVLKSVYKEFPKGTVHLLAMNSTSANTDGYVGIKLDEHIFLGPNNGVLSLLSDVDPGIVVRFSEAHVRASTFPVKDVLAPIAAKVASGMDLHDFGSPLPQLKKMIPRQFKASRKQIIGHVIRVDNYGNLITNITRDVFEKLNPGKFSLEFGRESLQTLHQTYDNVEAGDCFAFFNSVDLLEIGINQGHGADLLGLRHDSPVFIHFDSPTA</sequence>
<dbReference type="Pfam" id="PF20257">
    <property type="entry name" value="SAM_HAT_C"/>
    <property type="match status" value="1"/>
</dbReference>
<name>M7Y1M4_9BACT</name>
<evidence type="ECO:0000259" key="3">
    <source>
        <dbReference type="Pfam" id="PF01887"/>
    </source>
</evidence>
<dbReference type="Gene3D" id="3.40.50.10790">
    <property type="entry name" value="S-adenosyl-l-methionine hydroxide adenosyltransferase, N-terminal"/>
    <property type="match status" value="1"/>
</dbReference>
<comment type="similarity">
    <text evidence="2">Belongs to the SAM hydrolase / SAM-dependent halogenase family.</text>
</comment>
<dbReference type="PANTHER" id="PTHR35092">
    <property type="entry name" value="CHLORINASE MJ1651"/>
    <property type="match status" value="1"/>
</dbReference>
<feature type="domain" description="S-adenosyl-l-methionine hydroxide adenosyltransferase C-terminal" evidence="4">
    <location>
        <begin position="183"/>
        <end position="266"/>
    </location>
</feature>
<reference evidence="5" key="1">
    <citation type="submission" date="2013-01" db="EMBL/GenBank/DDBJ databases">
        <title>Genome assembly of Mariniradius saccharolyticus AK6.</title>
        <authorList>
            <person name="Vaidya B."/>
            <person name="Khatri I."/>
            <person name="Tanuku N.R.S."/>
            <person name="Subramanian S."/>
            <person name="Pinnaka A."/>
        </authorList>
    </citation>
    <scope>NUCLEOTIDE SEQUENCE [LARGE SCALE GENOMIC DNA]</scope>
    <source>
        <strain evidence="5">AK6</strain>
    </source>
</reference>
<dbReference type="Pfam" id="PF01887">
    <property type="entry name" value="SAM_HAT_N"/>
    <property type="match status" value="1"/>
</dbReference>
<dbReference type="EMBL" id="AMZY02000005">
    <property type="protein sequence ID" value="EMS34642.1"/>
    <property type="molecule type" value="Genomic_DNA"/>
</dbReference>
<accession>M7Y1M4</accession>
<dbReference type="PIRSF" id="PIRSF006779">
    <property type="entry name" value="UCP006779"/>
    <property type="match status" value="1"/>
</dbReference>
<keyword evidence="6" id="KW-1185">Reference proteome</keyword>
<dbReference type="InterPro" id="IPR023227">
    <property type="entry name" value="SAM_OH_AdoTrfase_C_sf"/>
</dbReference>
<comment type="caution">
    <text evidence="5">The sequence shown here is derived from an EMBL/GenBank/DDBJ whole genome shotgun (WGS) entry which is preliminary data.</text>
</comment>
<dbReference type="eggNOG" id="COG1912">
    <property type="taxonomic scope" value="Bacteria"/>
</dbReference>
<protein>
    <recommendedName>
        <fullName evidence="7">S-adenosyl-l-methionine hydroxide adenosyltransferase</fullName>
    </recommendedName>
</protein>
<feature type="domain" description="S-adenosyl-l-methionine hydroxide adenosyltransferase N-terminal" evidence="3">
    <location>
        <begin position="20"/>
        <end position="160"/>
    </location>
</feature>
<dbReference type="SUPFAM" id="SSF102522">
    <property type="entry name" value="Bacterial fluorinating enzyme, N-terminal domain"/>
    <property type="match status" value="1"/>
</dbReference>
<keyword evidence="1" id="KW-0949">S-adenosyl-L-methionine</keyword>
<evidence type="ECO:0008006" key="7">
    <source>
        <dbReference type="Google" id="ProtNLM"/>
    </source>
</evidence>
<dbReference type="InterPro" id="IPR046469">
    <property type="entry name" value="SAM_HAT_N"/>
</dbReference>
<evidence type="ECO:0000313" key="5">
    <source>
        <dbReference type="EMBL" id="EMS34642.1"/>
    </source>
</evidence>
<evidence type="ECO:0000256" key="1">
    <source>
        <dbReference type="ARBA" id="ARBA00022691"/>
    </source>
</evidence>
<evidence type="ECO:0000313" key="6">
    <source>
        <dbReference type="Proteomes" id="UP000010953"/>
    </source>
</evidence>
<dbReference type="STRING" id="1239962.C943_03329"/>
<organism evidence="5 6">
    <name type="scientific">Mariniradius saccharolyticus AK6</name>
    <dbReference type="NCBI Taxonomy" id="1239962"/>
    <lineage>
        <taxon>Bacteria</taxon>
        <taxon>Pseudomonadati</taxon>
        <taxon>Bacteroidota</taxon>
        <taxon>Cytophagia</taxon>
        <taxon>Cytophagales</taxon>
        <taxon>Cyclobacteriaceae</taxon>
        <taxon>Mariniradius</taxon>
    </lineage>
</organism>
<dbReference type="Proteomes" id="UP000010953">
    <property type="component" value="Unassembled WGS sequence"/>
</dbReference>
<dbReference type="InterPro" id="IPR023228">
    <property type="entry name" value="SAM_OH_AdoTrfase_N_sf"/>
</dbReference>
<dbReference type="InParanoid" id="M7Y1M4"/>
<dbReference type="SUPFAM" id="SSF101852">
    <property type="entry name" value="Bacterial fluorinating enzyme, C-terminal domain"/>
    <property type="match status" value="1"/>
</dbReference>
<dbReference type="AlphaFoldDB" id="M7Y1M4"/>
<gene>
    <name evidence="5" type="ORF">C943_03329</name>
</gene>
<dbReference type="Gene3D" id="2.40.30.90">
    <property type="entry name" value="Bacterial fluorinating enzyme like"/>
    <property type="match status" value="1"/>
</dbReference>
<dbReference type="InterPro" id="IPR046470">
    <property type="entry name" value="SAM_HAT_C"/>
</dbReference>
<evidence type="ECO:0000256" key="2">
    <source>
        <dbReference type="ARBA" id="ARBA00024035"/>
    </source>
</evidence>
<evidence type="ECO:0000259" key="4">
    <source>
        <dbReference type="Pfam" id="PF20257"/>
    </source>
</evidence>